<protein>
    <submittedName>
        <fullName evidence="6">ABC transporter substrate-binding protein</fullName>
    </submittedName>
</protein>
<feature type="domain" description="Solute-binding protein family 5" evidence="5">
    <location>
        <begin position="42"/>
        <end position="408"/>
    </location>
</feature>
<comment type="subcellular location">
    <subcellularLocation>
        <location evidence="1">Cell envelope</location>
    </subcellularLocation>
</comment>
<dbReference type="InterPro" id="IPR039424">
    <property type="entry name" value="SBP_5"/>
</dbReference>
<dbReference type="PIRSF" id="PIRSF002741">
    <property type="entry name" value="MppA"/>
    <property type="match status" value="1"/>
</dbReference>
<evidence type="ECO:0000313" key="6">
    <source>
        <dbReference type="EMBL" id="TVZ05980.1"/>
    </source>
</evidence>
<dbReference type="SUPFAM" id="SSF53850">
    <property type="entry name" value="Periplasmic binding protein-like II"/>
    <property type="match status" value="1"/>
</dbReference>
<dbReference type="GO" id="GO:0042597">
    <property type="term" value="C:periplasmic space"/>
    <property type="evidence" value="ECO:0007669"/>
    <property type="project" value="UniProtKB-ARBA"/>
</dbReference>
<dbReference type="GO" id="GO:0043190">
    <property type="term" value="C:ATP-binding cassette (ABC) transporter complex"/>
    <property type="evidence" value="ECO:0007669"/>
    <property type="project" value="InterPro"/>
</dbReference>
<comment type="similarity">
    <text evidence="2">Belongs to the bacterial solute-binding protein 5 family.</text>
</comment>
<dbReference type="Pfam" id="PF00496">
    <property type="entry name" value="SBP_bac_5"/>
    <property type="match status" value="1"/>
</dbReference>
<dbReference type="GO" id="GO:0030313">
    <property type="term" value="C:cell envelope"/>
    <property type="evidence" value="ECO:0007669"/>
    <property type="project" value="UniProtKB-SubCell"/>
</dbReference>
<evidence type="ECO:0000256" key="3">
    <source>
        <dbReference type="ARBA" id="ARBA00022448"/>
    </source>
</evidence>
<dbReference type="CDD" id="cd00995">
    <property type="entry name" value="PBP2_NikA_DppA_OppA_like"/>
    <property type="match status" value="1"/>
</dbReference>
<sequence>MQVAFQSDPDTFDPQVCYDATCWDNMQMMFDRLYDYKAATTQIQPEAAASMPVVSGEGKVYTIAIRQGMTFDNGKPVTAADFVYTFSRICDPATKSPVVGFWNAVAGCQDFAKNPVGSVSGIKATGKYTLQITLTQSDAAFTYVLAMPHASVIPAGSGAQQAQHPLGSGPFELVSYNSGQSIVLKANPHYWNKGLPYVDGVNEKLGVTSEVQLLELEKGQIDLMGDPLPNSDYLSVINNKSLASQINHRQSLDTYFLTLNTKVKPFDNPKVREAVSYAIDRNFLLKLVNGQGSPATGFIPPGVTGYTNENLVNPLNVAKAKQLLAQAGYPHGFTTTLYSWNTQPWTNLDPAIQQQLAAIGITVKVQPLQQSTFFTLAGTPGKAPMTLTFWVADYPDASDFFQALTSCAAAIPGGQNYSFYCNKQADADVNAGLADPANAAADYVKADKELLADNPVIPLYFGTTTSVSGASVGGFFANPIWDWEMDYYWLKQSTSGSSNSGGLGG</sequence>
<name>A0A6P2C482_9ACTN</name>
<dbReference type="Gene3D" id="3.40.190.10">
    <property type="entry name" value="Periplasmic binding protein-like II"/>
    <property type="match status" value="1"/>
</dbReference>
<evidence type="ECO:0000259" key="5">
    <source>
        <dbReference type="Pfam" id="PF00496"/>
    </source>
</evidence>
<evidence type="ECO:0000256" key="2">
    <source>
        <dbReference type="ARBA" id="ARBA00005695"/>
    </source>
</evidence>
<evidence type="ECO:0000256" key="4">
    <source>
        <dbReference type="ARBA" id="ARBA00022729"/>
    </source>
</evidence>
<dbReference type="InterPro" id="IPR000914">
    <property type="entry name" value="SBP_5_dom"/>
</dbReference>
<comment type="caution">
    <text evidence="6">The sequence shown here is derived from an EMBL/GenBank/DDBJ whole genome shotgun (WGS) entry which is preliminary data.</text>
</comment>
<evidence type="ECO:0000313" key="7">
    <source>
        <dbReference type="Proteomes" id="UP000460272"/>
    </source>
</evidence>
<dbReference type="Gene3D" id="3.10.105.10">
    <property type="entry name" value="Dipeptide-binding Protein, Domain 3"/>
    <property type="match status" value="1"/>
</dbReference>
<reference evidence="6 7" key="1">
    <citation type="submission" date="2018-11" db="EMBL/GenBank/DDBJ databases">
        <title>Trebonia kvetii gen.nov., sp.nov., a novel acidophilic actinobacterium, and proposal of the new actinobacterial family Treboniaceae fam. nov.</title>
        <authorList>
            <person name="Rapoport D."/>
            <person name="Sagova-Mareckova M."/>
            <person name="Sedlacek I."/>
            <person name="Provaznik J."/>
            <person name="Kralova S."/>
            <person name="Pavlinic D."/>
            <person name="Benes V."/>
            <person name="Kopecky J."/>
        </authorList>
    </citation>
    <scope>NUCLEOTIDE SEQUENCE [LARGE SCALE GENOMIC DNA]</scope>
    <source>
        <strain evidence="6 7">15Tr583</strain>
    </source>
</reference>
<keyword evidence="7" id="KW-1185">Reference proteome</keyword>
<keyword evidence="4" id="KW-0732">Signal</keyword>
<dbReference type="EMBL" id="RPFW01000001">
    <property type="protein sequence ID" value="TVZ05980.1"/>
    <property type="molecule type" value="Genomic_DNA"/>
</dbReference>
<dbReference type="GO" id="GO:1904680">
    <property type="term" value="F:peptide transmembrane transporter activity"/>
    <property type="evidence" value="ECO:0007669"/>
    <property type="project" value="TreeGrafter"/>
</dbReference>
<evidence type="ECO:0000256" key="1">
    <source>
        <dbReference type="ARBA" id="ARBA00004196"/>
    </source>
</evidence>
<organism evidence="6 7">
    <name type="scientific">Trebonia kvetii</name>
    <dbReference type="NCBI Taxonomy" id="2480626"/>
    <lineage>
        <taxon>Bacteria</taxon>
        <taxon>Bacillati</taxon>
        <taxon>Actinomycetota</taxon>
        <taxon>Actinomycetes</taxon>
        <taxon>Streptosporangiales</taxon>
        <taxon>Treboniaceae</taxon>
        <taxon>Trebonia</taxon>
    </lineage>
</organism>
<dbReference type="Proteomes" id="UP000460272">
    <property type="component" value="Unassembled WGS sequence"/>
</dbReference>
<dbReference type="PANTHER" id="PTHR30290:SF10">
    <property type="entry name" value="PERIPLASMIC OLIGOPEPTIDE-BINDING PROTEIN-RELATED"/>
    <property type="match status" value="1"/>
</dbReference>
<proteinExistence type="inferred from homology"/>
<dbReference type="PANTHER" id="PTHR30290">
    <property type="entry name" value="PERIPLASMIC BINDING COMPONENT OF ABC TRANSPORTER"/>
    <property type="match status" value="1"/>
</dbReference>
<dbReference type="OrthoDB" id="3208838at2"/>
<keyword evidence="3" id="KW-0813">Transport</keyword>
<dbReference type="GO" id="GO:0015833">
    <property type="term" value="P:peptide transport"/>
    <property type="evidence" value="ECO:0007669"/>
    <property type="project" value="TreeGrafter"/>
</dbReference>
<accession>A0A6P2C482</accession>
<dbReference type="AlphaFoldDB" id="A0A6P2C482"/>
<gene>
    <name evidence="6" type="ORF">EAS64_00440</name>
</gene>
<dbReference type="InterPro" id="IPR030678">
    <property type="entry name" value="Peptide/Ni-bd"/>
</dbReference>